<gene>
    <name evidence="1" type="ORF">BDK51DRAFT_40827</name>
</gene>
<dbReference type="AlphaFoldDB" id="A0A4P9WAZ9"/>
<dbReference type="EMBL" id="KZ995884">
    <property type="protein sequence ID" value="RKO89791.1"/>
    <property type="molecule type" value="Genomic_DNA"/>
</dbReference>
<evidence type="ECO:0000313" key="1">
    <source>
        <dbReference type="EMBL" id="RKO89791.1"/>
    </source>
</evidence>
<evidence type="ECO:0000313" key="2">
    <source>
        <dbReference type="Proteomes" id="UP000269721"/>
    </source>
</evidence>
<dbReference type="Proteomes" id="UP000269721">
    <property type="component" value="Unassembled WGS sequence"/>
</dbReference>
<sequence length="214" mass="23361">MSSHGTPFPNILAITQAKVEMDLPLAGTRVNNSFYAVEAKFNYRDLHVSDEDGPEDDPIDPWLTPDALSENMMEGVSCGGGGWTGSFENSKASYVPNPFNRPVCRICYGLSRPALKVAQQTRPMVRWEASPVLGRQASAGGVNEVYRISLYMEVENRAATPKITYSQNLACFKISAVPADLQKSTASWWARMAAKDGACIRVASFALLCMAESV</sequence>
<protein>
    <submittedName>
        <fullName evidence="1">Uncharacterized protein</fullName>
    </submittedName>
</protein>
<organism evidence="1 2">
    <name type="scientific">Blyttiomyces helicus</name>
    <dbReference type="NCBI Taxonomy" id="388810"/>
    <lineage>
        <taxon>Eukaryota</taxon>
        <taxon>Fungi</taxon>
        <taxon>Fungi incertae sedis</taxon>
        <taxon>Chytridiomycota</taxon>
        <taxon>Chytridiomycota incertae sedis</taxon>
        <taxon>Chytridiomycetes</taxon>
        <taxon>Chytridiomycetes incertae sedis</taxon>
        <taxon>Blyttiomyces</taxon>
    </lineage>
</organism>
<proteinExistence type="predicted"/>
<reference evidence="2" key="1">
    <citation type="journal article" date="2018" name="Nat. Microbiol.">
        <title>Leveraging single-cell genomics to expand the fungal tree of life.</title>
        <authorList>
            <person name="Ahrendt S.R."/>
            <person name="Quandt C.A."/>
            <person name="Ciobanu D."/>
            <person name="Clum A."/>
            <person name="Salamov A."/>
            <person name="Andreopoulos B."/>
            <person name="Cheng J.F."/>
            <person name="Woyke T."/>
            <person name="Pelin A."/>
            <person name="Henrissat B."/>
            <person name="Reynolds N.K."/>
            <person name="Benny G.L."/>
            <person name="Smith M.E."/>
            <person name="James T.Y."/>
            <person name="Grigoriev I.V."/>
        </authorList>
    </citation>
    <scope>NUCLEOTIDE SEQUENCE [LARGE SCALE GENOMIC DNA]</scope>
</reference>
<keyword evidence="2" id="KW-1185">Reference proteome</keyword>
<accession>A0A4P9WAZ9</accession>
<name>A0A4P9WAZ9_9FUNG</name>